<dbReference type="EMBL" id="CAFBNE010000069">
    <property type="protein sequence ID" value="CAB4958809.1"/>
    <property type="molecule type" value="Genomic_DNA"/>
</dbReference>
<evidence type="ECO:0000256" key="7">
    <source>
        <dbReference type="ARBA" id="ARBA00022989"/>
    </source>
</evidence>
<dbReference type="CDD" id="cd13962">
    <property type="entry name" value="PT_UbiA_UBIAD1"/>
    <property type="match status" value="1"/>
</dbReference>
<dbReference type="NCBIfam" id="TIGR00751">
    <property type="entry name" value="menA"/>
    <property type="match status" value="1"/>
</dbReference>
<keyword evidence="6 9" id="KW-0812">Transmembrane</keyword>
<name>A0A6J7KWX0_9ZZZZ</name>
<feature type="transmembrane region" description="Helical" evidence="9">
    <location>
        <begin position="114"/>
        <end position="130"/>
    </location>
</feature>
<evidence type="ECO:0000256" key="6">
    <source>
        <dbReference type="ARBA" id="ARBA00022692"/>
    </source>
</evidence>
<evidence type="ECO:0000256" key="4">
    <source>
        <dbReference type="ARBA" id="ARBA00022475"/>
    </source>
</evidence>
<feature type="transmembrane region" description="Helical" evidence="9">
    <location>
        <begin position="217"/>
        <end position="250"/>
    </location>
</feature>
<keyword evidence="4" id="KW-1003">Cell membrane</keyword>
<sequence>MASLSQWVGGARPRTLPTAVAAVAVGTGLAVNASTLVPVRALLALLVAVGLQIGVNYANDYSDGIKGTDEARVGPVRLVGQRLASPASVRLAALGSFAVAAALGVILVAIVGQWWLLLIGVACVAAAWLYTGGPRPYGYHGLGEVFVFVFFGLVPVVGTFYVQSLTVTGASVVASVGVGLLACAVLVTNNLRDIPTDLASGKRTLAVRLGDARTRHLYFALIAGAAAATIAVSALISWWLLVVLIALFLAVPPVRLVRGGATGPALVPALKGTGLLVLGYGLALAAGLCLA</sequence>
<accession>A0A6J7KWX0</accession>
<comment type="subcellular location">
    <subcellularLocation>
        <location evidence="1">Membrane</location>
        <topology evidence="1">Multi-pass membrane protein</topology>
    </subcellularLocation>
</comment>
<protein>
    <submittedName>
        <fullName evidence="10">Unannotated protein</fullName>
    </submittedName>
</protein>
<dbReference type="GO" id="GO:0046428">
    <property type="term" value="F:1,4-dihydroxy-2-naphthoate polyprenyltransferase activity"/>
    <property type="evidence" value="ECO:0007669"/>
    <property type="project" value="InterPro"/>
</dbReference>
<evidence type="ECO:0000256" key="1">
    <source>
        <dbReference type="ARBA" id="ARBA00004141"/>
    </source>
</evidence>
<organism evidence="10">
    <name type="scientific">freshwater metagenome</name>
    <dbReference type="NCBI Taxonomy" id="449393"/>
    <lineage>
        <taxon>unclassified sequences</taxon>
        <taxon>metagenomes</taxon>
        <taxon>ecological metagenomes</taxon>
    </lineage>
</organism>
<dbReference type="InterPro" id="IPR000537">
    <property type="entry name" value="UbiA_prenyltransferase"/>
</dbReference>
<dbReference type="PANTHER" id="PTHR13929:SF0">
    <property type="entry name" value="UBIA PRENYLTRANSFERASE DOMAIN-CONTAINING PROTEIN 1"/>
    <property type="match status" value="1"/>
</dbReference>
<keyword evidence="3" id="KW-0474">Menaquinone biosynthesis</keyword>
<comment type="pathway">
    <text evidence="2">Quinol/quinone metabolism; menaquinone biosynthesis.</text>
</comment>
<dbReference type="InterPro" id="IPR004657">
    <property type="entry name" value="MenA"/>
</dbReference>
<dbReference type="GO" id="GO:0009234">
    <property type="term" value="P:menaquinone biosynthetic process"/>
    <property type="evidence" value="ECO:0007669"/>
    <property type="project" value="UniProtKB-UniPathway"/>
</dbReference>
<dbReference type="HAMAP" id="MF_01937">
    <property type="entry name" value="MenA_1"/>
    <property type="match status" value="1"/>
</dbReference>
<evidence type="ECO:0000256" key="5">
    <source>
        <dbReference type="ARBA" id="ARBA00022679"/>
    </source>
</evidence>
<dbReference type="UniPathway" id="UPA00079"/>
<proteinExistence type="inferred from homology"/>
<reference evidence="10" key="1">
    <citation type="submission" date="2020-05" db="EMBL/GenBank/DDBJ databases">
        <authorList>
            <person name="Chiriac C."/>
            <person name="Salcher M."/>
            <person name="Ghai R."/>
            <person name="Kavagutti S V."/>
        </authorList>
    </citation>
    <scope>NUCLEOTIDE SEQUENCE</scope>
</reference>
<dbReference type="AlphaFoldDB" id="A0A6J7KWX0"/>
<dbReference type="Gene3D" id="1.10.357.140">
    <property type="entry name" value="UbiA prenyltransferase"/>
    <property type="match status" value="1"/>
</dbReference>
<dbReference type="InterPro" id="IPR026046">
    <property type="entry name" value="UBIAD1"/>
</dbReference>
<evidence type="ECO:0000256" key="8">
    <source>
        <dbReference type="ARBA" id="ARBA00023136"/>
    </source>
</evidence>
<dbReference type="GO" id="GO:0016020">
    <property type="term" value="C:membrane"/>
    <property type="evidence" value="ECO:0007669"/>
    <property type="project" value="UniProtKB-SubCell"/>
</dbReference>
<dbReference type="InterPro" id="IPR044878">
    <property type="entry name" value="UbiA_sf"/>
</dbReference>
<dbReference type="PIRSF" id="PIRSF005355">
    <property type="entry name" value="UBIAD1"/>
    <property type="match status" value="1"/>
</dbReference>
<feature type="transmembrane region" description="Helical" evidence="9">
    <location>
        <begin position="270"/>
        <end position="290"/>
    </location>
</feature>
<feature type="transmembrane region" description="Helical" evidence="9">
    <location>
        <begin position="87"/>
        <end position="108"/>
    </location>
</feature>
<feature type="transmembrane region" description="Helical" evidence="9">
    <location>
        <begin position="142"/>
        <end position="162"/>
    </location>
</feature>
<evidence type="ECO:0000256" key="9">
    <source>
        <dbReference type="SAM" id="Phobius"/>
    </source>
</evidence>
<feature type="transmembrane region" description="Helical" evidence="9">
    <location>
        <begin position="168"/>
        <end position="187"/>
    </location>
</feature>
<evidence type="ECO:0000256" key="2">
    <source>
        <dbReference type="ARBA" id="ARBA00004863"/>
    </source>
</evidence>
<dbReference type="GO" id="GO:0042371">
    <property type="term" value="P:vitamin K biosynthetic process"/>
    <property type="evidence" value="ECO:0007669"/>
    <property type="project" value="TreeGrafter"/>
</dbReference>
<dbReference type="NCBIfam" id="NF004751">
    <property type="entry name" value="PRK06080.1-3"/>
    <property type="match status" value="1"/>
</dbReference>
<keyword evidence="8 9" id="KW-0472">Membrane</keyword>
<gene>
    <name evidence="10" type="ORF">UFOPK3772_02055</name>
</gene>
<dbReference type="Pfam" id="PF01040">
    <property type="entry name" value="UbiA"/>
    <property type="match status" value="1"/>
</dbReference>
<evidence type="ECO:0000256" key="3">
    <source>
        <dbReference type="ARBA" id="ARBA00022428"/>
    </source>
</evidence>
<keyword evidence="5" id="KW-0808">Transferase</keyword>
<keyword evidence="7 9" id="KW-1133">Transmembrane helix</keyword>
<dbReference type="PANTHER" id="PTHR13929">
    <property type="entry name" value="1,4-DIHYDROXY-2-NAPHTHOATE OCTAPRENYLTRANSFERASE"/>
    <property type="match status" value="1"/>
</dbReference>
<evidence type="ECO:0000313" key="10">
    <source>
        <dbReference type="EMBL" id="CAB4958809.1"/>
    </source>
</evidence>
<feature type="transmembrane region" description="Helical" evidence="9">
    <location>
        <begin position="40"/>
        <end position="58"/>
    </location>
</feature>